<dbReference type="PROSITE" id="PS50035">
    <property type="entry name" value="PLD"/>
    <property type="match status" value="2"/>
</dbReference>
<evidence type="ECO:0000256" key="1">
    <source>
        <dbReference type="ARBA" id="ARBA00004651"/>
    </source>
</evidence>
<evidence type="ECO:0000256" key="4">
    <source>
        <dbReference type="ARBA" id="ARBA00022989"/>
    </source>
</evidence>
<keyword evidence="3 6" id="KW-0812">Transmembrane</keyword>
<dbReference type="EMBL" id="CP000510">
    <property type="protein sequence ID" value="ABM04186.1"/>
    <property type="molecule type" value="Genomic_DNA"/>
</dbReference>
<dbReference type="HOGENOM" id="CLU_038053_1_0_6"/>
<dbReference type="InterPro" id="IPR025202">
    <property type="entry name" value="PLD-like_dom"/>
</dbReference>
<dbReference type="PANTHER" id="PTHR21248:SF22">
    <property type="entry name" value="PHOSPHOLIPASE D"/>
    <property type="match status" value="1"/>
</dbReference>
<feature type="domain" description="PLD phosphodiesterase" evidence="7">
    <location>
        <begin position="380"/>
        <end position="407"/>
    </location>
</feature>
<dbReference type="Pfam" id="PF13091">
    <property type="entry name" value="PLDc_2"/>
    <property type="match status" value="2"/>
</dbReference>
<dbReference type="PANTHER" id="PTHR21248">
    <property type="entry name" value="CARDIOLIPIN SYNTHASE"/>
    <property type="match status" value="1"/>
</dbReference>
<gene>
    <name evidence="8" type="ordered locus">Ping_2455</name>
</gene>
<accession>A1SXH1</accession>
<dbReference type="CDD" id="cd09162">
    <property type="entry name" value="PLDc_CLS_unchar1_2"/>
    <property type="match status" value="1"/>
</dbReference>
<dbReference type="GO" id="GO:0005886">
    <property type="term" value="C:plasma membrane"/>
    <property type="evidence" value="ECO:0007669"/>
    <property type="project" value="UniProtKB-SubCell"/>
</dbReference>
<dbReference type="InterPro" id="IPR001736">
    <property type="entry name" value="PLipase_D/transphosphatidylase"/>
</dbReference>
<evidence type="ECO:0000256" key="5">
    <source>
        <dbReference type="ARBA" id="ARBA00023136"/>
    </source>
</evidence>
<dbReference type="SMART" id="SM00155">
    <property type="entry name" value="PLDc"/>
    <property type="match status" value="2"/>
</dbReference>
<dbReference type="InterPro" id="IPR027379">
    <property type="entry name" value="CLS_N"/>
</dbReference>
<name>A1SXH1_PSYIN</name>
<dbReference type="Gene3D" id="3.30.870.10">
    <property type="entry name" value="Endonuclease Chain A"/>
    <property type="match status" value="2"/>
</dbReference>
<dbReference type="Pfam" id="PF13396">
    <property type="entry name" value="PLDc_N"/>
    <property type="match status" value="1"/>
</dbReference>
<dbReference type="GO" id="GO:0030572">
    <property type="term" value="F:phosphatidyltransferase activity"/>
    <property type="evidence" value="ECO:0007669"/>
    <property type="project" value="UniProtKB-ARBA"/>
</dbReference>
<keyword evidence="9" id="KW-1185">Reference proteome</keyword>
<evidence type="ECO:0000256" key="6">
    <source>
        <dbReference type="SAM" id="Phobius"/>
    </source>
</evidence>
<dbReference type="CDD" id="cd09156">
    <property type="entry name" value="PLDc_CLS_unchar1_1"/>
    <property type="match status" value="1"/>
</dbReference>
<feature type="transmembrane region" description="Helical" evidence="6">
    <location>
        <begin position="6"/>
        <end position="27"/>
    </location>
</feature>
<keyword evidence="5 6" id="KW-0472">Membrane</keyword>
<dbReference type="STRING" id="357804.Ping_2455"/>
<dbReference type="eggNOG" id="COG1502">
    <property type="taxonomic scope" value="Bacteria"/>
</dbReference>
<dbReference type="GO" id="GO:0032049">
    <property type="term" value="P:cardiolipin biosynthetic process"/>
    <property type="evidence" value="ECO:0007669"/>
    <property type="project" value="UniProtKB-ARBA"/>
</dbReference>
<organism evidence="8 9">
    <name type="scientific">Psychromonas ingrahamii (strain DSM 17664 / CCUG 51855 / 37)</name>
    <dbReference type="NCBI Taxonomy" id="357804"/>
    <lineage>
        <taxon>Bacteria</taxon>
        <taxon>Pseudomonadati</taxon>
        <taxon>Pseudomonadota</taxon>
        <taxon>Gammaproteobacteria</taxon>
        <taxon>Alteromonadales</taxon>
        <taxon>Psychromonadaceae</taxon>
        <taxon>Psychromonas</taxon>
    </lineage>
</organism>
<evidence type="ECO:0000259" key="7">
    <source>
        <dbReference type="PROSITE" id="PS50035"/>
    </source>
</evidence>
<keyword evidence="2" id="KW-1003">Cell membrane</keyword>
<feature type="domain" description="PLD phosphodiesterase" evidence="7">
    <location>
        <begin position="205"/>
        <end position="232"/>
    </location>
</feature>
<sequence length="463" mass="52693">MQNNFFEYLTLNSVFIVTEIIIVFTMLHMLYQRRSPTSIISWLLLMIILPYFSLVLYFLIGVRKRPVRKKKSSLHVKSTSESNGKINSIDGIIRANGLAGASEHNSFEFISDSVNAYNTLINEIKNAKKSISFSTYILKQDKVTKTIIDALIEKESSGVHVRLLLDSLGSYQLYFFQGPLLKLRRAGCEVHFFMPLLRLPYQNSINLRNHRKIYLFDETTLLTGGMNLSKKYMGPAKKQDQCEDILFKTQGDAAYQYAQIFEADWAYASDSPQRQATRPLQKVCGDAYIQVVPSGPDIKGDALFEALISAIHSAKERIWIVTPYFLPDETLMHALKIAKHNGVDIKLITPKQSDHLVADLGRSSYMRELQEEGINLVLYNGKMLHAKAILFDQDAVMIGSVNIDNRSLLLNYEVVSFAYSKAIISEIEKWMQGFITNADTQMKEASRLRCIAENFMRILAPQL</sequence>
<evidence type="ECO:0000313" key="8">
    <source>
        <dbReference type="EMBL" id="ABM04186.1"/>
    </source>
</evidence>
<comment type="subcellular location">
    <subcellularLocation>
        <location evidence="1">Cell membrane</location>
        <topology evidence="1">Multi-pass membrane protein</topology>
    </subcellularLocation>
</comment>
<evidence type="ECO:0000256" key="2">
    <source>
        <dbReference type="ARBA" id="ARBA00022475"/>
    </source>
</evidence>
<feature type="transmembrane region" description="Helical" evidence="6">
    <location>
        <begin position="39"/>
        <end position="60"/>
    </location>
</feature>
<dbReference type="AlphaFoldDB" id="A1SXH1"/>
<dbReference type="SUPFAM" id="SSF56024">
    <property type="entry name" value="Phospholipase D/nuclease"/>
    <property type="match status" value="2"/>
</dbReference>
<evidence type="ECO:0000313" key="9">
    <source>
        <dbReference type="Proteomes" id="UP000000639"/>
    </source>
</evidence>
<evidence type="ECO:0000256" key="3">
    <source>
        <dbReference type="ARBA" id="ARBA00022692"/>
    </source>
</evidence>
<dbReference type="Proteomes" id="UP000000639">
    <property type="component" value="Chromosome"/>
</dbReference>
<proteinExistence type="predicted"/>
<keyword evidence="4 6" id="KW-1133">Transmembrane helix</keyword>
<reference evidence="8 9" key="1">
    <citation type="submission" date="2007-01" db="EMBL/GenBank/DDBJ databases">
        <title>Complete sequence of Psychromonas ingrahamii 37.</title>
        <authorList>
            <consortium name="US DOE Joint Genome Institute"/>
            <person name="Copeland A."/>
            <person name="Lucas S."/>
            <person name="Lapidus A."/>
            <person name="Barry K."/>
            <person name="Detter J.C."/>
            <person name="Glavina del Rio T."/>
            <person name="Hammon N."/>
            <person name="Israni S."/>
            <person name="Dalin E."/>
            <person name="Tice H."/>
            <person name="Pitluck S."/>
            <person name="Thompson L.S."/>
            <person name="Brettin T."/>
            <person name="Bruce D."/>
            <person name="Han C."/>
            <person name="Tapia R."/>
            <person name="Schmutz J."/>
            <person name="Larimer F."/>
            <person name="Land M."/>
            <person name="Hauser L."/>
            <person name="Kyrpides N."/>
            <person name="Ivanova N."/>
            <person name="Staley J."/>
            <person name="Richardson P."/>
        </authorList>
    </citation>
    <scope>NUCLEOTIDE SEQUENCE [LARGE SCALE GENOMIC DNA]</scope>
    <source>
        <strain evidence="8 9">37</strain>
    </source>
</reference>
<dbReference type="KEGG" id="pin:Ping_2455"/>
<protein>
    <submittedName>
        <fullName evidence="8">Phospholipase D/Transphosphatidylase</fullName>
    </submittedName>
</protein>
<dbReference type="RefSeq" id="WP_011770746.1">
    <property type="nucleotide sequence ID" value="NC_008709.1"/>
</dbReference>
<dbReference type="OrthoDB" id="9814092at2"/>